<reference evidence="2 3" key="1">
    <citation type="submission" date="2019-07" db="EMBL/GenBank/DDBJ databases">
        <title>Reinekea sp. strain SSH23 genome sequencing and assembly.</title>
        <authorList>
            <person name="Kim I."/>
        </authorList>
    </citation>
    <scope>NUCLEOTIDE SEQUENCE [LARGE SCALE GENOMIC DNA]</scope>
    <source>
        <strain evidence="2 3">SSH23</strain>
    </source>
</reference>
<dbReference type="SUPFAM" id="SSF52833">
    <property type="entry name" value="Thioredoxin-like"/>
    <property type="match status" value="1"/>
</dbReference>
<evidence type="ECO:0000259" key="1">
    <source>
        <dbReference type="Pfam" id="PF01323"/>
    </source>
</evidence>
<dbReference type="CDD" id="cd03024">
    <property type="entry name" value="DsbA_FrnE"/>
    <property type="match status" value="1"/>
</dbReference>
<dbReference type="InterPro" id="IPR001853">
    <property type="entry name" value="DSBA-like_thioredoxin_dom"/>
</dbReference>
<dbReference type="Gene3D" id="3.40.30.10">
    <property type="entry name" value="Glutaredoxin"/>
    <property type="match status" value="1"/>
</dbReference>
<evidence type="ECO:0000313" key="3">
    <source>
        <dbReference type="Proteomes" id="UP000321764"/>
    </source>
</evidence>
<dbReference type="Pfam" id="PF01323">
    <property type="entry name" value="DSBA"/>
    <property type="match status" value="1"/>
</dbReference>
<dbReference type="InterPro" id="IPR036249">
    <property type="entry name" value="Thioredoxin-like_sf"/>
</dbReference>
<feature type="domain" description="DSBA-like thioredoxin" evidence="1">
    <location>
        <begin position="5"/>
        <end position="207"/>
    </location>
</feature>
<accession>A0A5C8ZBT2</accession>
<dbReference type="RefSeq" id="WP_147714057.1">
    <property type="nucleotide sequence ID" value="NZ_VKAD01000001.1"/>
</dbReference>
<proteinExistence type="predicted"/>
<gene>
    <name evidence="2" type="ORF">FME95_09010</name>
</gene>
<organism evidence="2 3">
    <name type="scientific">Reinekea thalattae</name>
    <dbReference type="NCBI Taxonomy" id="2593301"/>
    <lineage>
        <taxon>Bacteria</taxon>
        <taxon>Pseudomonadati</taxon>
        <taxon>Pseudomonadota</taxon>
        <taxon>Gammaproteobacteria</taxon>
        <taxon>Oceanospirillales</taxon>
        <taxon>Saccharospirillaceae</taxon>
        <taxon>Reinekea</taxon>
    </lineage>
</organism>
<evidence type="ECO:0000313" key="2">
    <source>
        <dbReference type="EMBL" id="TXR54658.1"/>
    </source>
</evidence>
<comment type="caution">
    <text evidence="2">The sequence shown here is derived from an EMBL/GenBank/DDBJ whole genome shotgun (WGS) entry which is preliminary data.</text>
</comment>
<dbReference type="Proteomes" id="UP000321764">
    <property type="component" value="Unassembled WGS sequence"/>
</dbReference>
<dbReference type="PANTHER" id="PTHR13887">
    <property type="entry name" value="GLUTATHIONE S-TRANSFERASE KAPPA"/>
    <property type="match status" value="1"/>
</dbReference>
<dbReference type="OrthoDB" id="9799122at2"/>
<dbReference type="PANTHER" id="PTHR13887:SF41">
    <property type="entry name" value="THIOREDOXIN SUPERFAMILY PROTEIN"/>
    <property type="match status" value="1"/>
</dbReference>
<dbReference type="GO" id="GO:0016491">
    <property type="term" value="F:oxidoreductase activity"/>
    <property type="evidence" value="ECO:0007669"/>
    <property type="project" value="InterPro"/>
</dbReference>
<sequence length="216" mass="24581">MSKMTIDIVSDVMCPWCIIGYKNLEAALEKLPNIETELQWQPFELNPNMPPEGQQLLEHVMEKYGSTPEQSQQSRQMLKQRGKECGFEFNTTDDSRIINSFDCHRLLAWAKEQGQQTELKLALFKAHFTDGKKLNDDEQLLDVAASIGLDRDRAAEILKGDEYKELVKQEESAMHQLGINSVPTFIINQKYAISGGQPVDVFYQSLQQIANEAEQA</sequence>
<dbReference type="EMBL" id="VKAD01000001">
    <property type="protein sequence ID" value="TXR54658.1"/>
    <property type="molecule type" value="Genomic_DNA"/>
</dbReference>
<dbReference type="AlphaFoldDB" id="A0A5C8ZBT2"/>
<protein>
    <submittedName>
        <fullName evidence="2">DsbA family oxidoreductase</fullName>
    </submittedName>
</protein>
<keyword evidence="3" id="KW-1185">Reference proteome</keyword>
<name>A0A5C8ZBT2_9GAMM</name>